<dbReference type="PANTHER" id="PTHR33734">
    <property type="entry name" value="LYSM DOMAIN-CONTAINING GPI-ANCHORED PROTEIN 2"/>
    <property type="match status" value="1"/>
</dbReference>
<dbReference type="PANTHER" id="PTHR33734:SF22">
    <property type="entry name" value="MEMBRANE-BOUND LYTIC MUREIN TRANSGLYCOSYLASE D"/>
    <property type="match status" value="1"/>
</dbReference>
<dbReference type="InterPro" id="IPR018392">
    <property type="entry name" value="LysM"/>
</dbReference>
<dbReference type="Proteomes" id="UP000006556">
    <property type="component" value="Chromosome"/>
</dbReference>
<keyword evidence="4" id="KW-1185">Reference proteome</keyword>
<feature type="signal peptide" evidence="1">
    <location>
        <begin position="1"/>
        <end position="31"/>
    </location>
</feature>
<feature type="domain" description="LysM" evidence="2">
    <location>
        <begin position="96"/>
        <end position="139"/>
    </location>
</feature>
<protein>
    <recommendedName>
        <fullName evidence="2">LysM domain-containing protein</fullName>
    </recommendedName>
</protein>
<evidence type="ECO:0000313" key="4">
    <source>
        <dbReference type="Proteomes" id="UP000006556"/>
    </source>
</evidence>
<dbReference type="STRING" id="370438.PTH_1023"/>
<sequence>MNLKKFFFRLMLSALISAASFSACFPGTAAAAGSFTYTVAEGDCLWLIAGRYGTTVETLKELNGLNSDFIQVGQNLIIPGEPSSAQDNYGSNSATACYTVTSGDCLWLIASKTGTTVEAIKEANGLESDMLQVGQVLVIPGTSAAYQPVSRGSASRPAVPSSGKEKRSITVEPVDWSEVDELFPRGSTAYLQDFKTGRQFQIYRLFGTNHADCEPLTAEDSRIMKEVFGGEWSWDRRPAVLLLNGRAIACSMAGMPHGTSQDIYGNDFDGHFDLHFLNSRTHETNRIDPDHQAAVRRAAGL</sequence>
<evidence type="ECO:0000259" key="2">
    <source>
        <dbReference type="PROSITE" id="PS51782"/>
    </source>
</evidence>
<dbReference type="SMART" id="SM00257">
    <property type="entry name" value="LysM"/>
    <property type="match status" value="2"/>
</dbReference>
<name>A5D3J7_PELTS</name>
<accession>A5D3J7</accession>
<dbReference type="Pfam" id="PF01476">
    <property type="entry name" value="LysM"/>
    <property type="match status" value="2"/>
</dbReference>
<dbReference type="eggNOG" id="COG1388">
    <property type="taxonomic scope" value="Bacteria"/>
</dbReference>
<evidence type="ECO:0000313" key="3">
    <source>
        <dbReference type="EMBL" id="BAF59204.1"/>
    </source>
</evidence>
<proteinExistence type="predicted"/>
<dbReference type="CDD" id="cd00118">
    <property type="entry name" value="LysM"/>
    <property type="match status" value="2"/>
</dbReference>
<keyword evidence="1" id="KW-0732">Signal</keyword>
<evidence type="ECO:0000256" key="1">
    <source>
        <dbReference type="SAM" id="SignalP"/>
    </source>
</evidence>
<dbReference type="SUPFAM" id="SSF54106">
    <property type="entry name" value="LysM domain"/>
    <property type="match status" value="2"/>
</dbReference>
<feature type="domain" description="LysM" evidence="2">
    <location>
        <begin position="35"/>
        <end position="78"/>
    </location>
</feature>
<dbReference type="InterPro" id="IPR036779">
    <property type="entry name" value="LysM_dom_sf"/>
</dbReference>
<dbReference type="HOGENOM" id="CLU_770983_0_0_9"/>
<dbReference type="EMBL" id="AP009389">
    <property type="protein sequence ID" value="BAF59204.1"/>
    <property type="molecule type" value="Genomic_DNA"/>
</dbReference>
<feature type="chain" id="PRO_5002679646" description="LysM domain-containing protein" evidence="1">
    <location>
        <begin position="32"/>
        <end position="301"/>
    </location>
</feature>
<dbReference type="GO" id="GO:0008932">
    <property type="term" value="F:lytic endotransglycosylase activity"/>
    <property type="evidence" value="ECO:0007669"/>
    <property type="project" value="TreeGrafter"/>
</dbReference>
<dbReference type="AlphaFoldDB" id="A5D3J7"/>
<organism evidence="3 4">
    <name type="scientific">Pelotomaculum thermopropionicum (strain DSM 13744 / JCM 10971 / SI)</name>
    <dbReference type="NCBI Taxonomy" id="370438"/>
    <lineage>
        <taxon>Bacteria</taxon>
        <taxon>Bacillati</taxon>
        <taxon>Bacillota</taxon>
        <taxon>Clostridia</taxon>
        <taxon>Eubacteriales</taxon>
        <taxon>Desulfotomaculaceae</taxon>
        <taxon>Pelotomaculum</taxon>
    </lineage>
</organism>
<dbReference type="PROSITE" id="PS51257">
    <property type="entry name" value="PROKAR_LIPOPROTEIN"/>
    <property type="match status" value="1"/>
</dbReference>
<dbReference type="Gene3D" id="3.10.350.10">
    <property type="entry name" value="LysM domain"/>
    <property type="match status" value="2"/>
</dbReference>
<reference evidence="4" key="1">
    <citation type="journal article" date="2008" name="Genome Res.">
        <title>The genome of Pelotomaculum thermopropionicum reveals niche-associated evolution in anaerobic microbiota.</title>
        <authorList>
            <person name="Kosaka T."/>
            <person name="Kato S."/>
            <person name="Shimoyama T."/>
            <person name="Ishii S."/>
            <person name="Abe T."/>
            <person name="Watanabe K."/>
        </authorList>
    </citation>
    <scope>NUCLEOTIDE SEQUENCE [LARGE SCALE GENOMIC DNA]</scope>
    <source>
        <strain evidence="4">DSM 13744 / JCM 10971 / SI</strain>
    </source>
</reference>
<gene>
    <name evidence="3" type="ordered locus">PTH_1023</name>
</gene>
<dbReference type="KEGG" id="pth:PTH_1023"/>
<dbReference type="PROSITE" id="PS51782">
    <property type="entry name" value="LYSM"/>
    <property type="match status" value="2"/>
</dbReference>